<dbReference type="InterPro" id="IPR018219">
    <property type="entry name" value="Tpx_CS"/>
</dbReference>
<dbReference type="InterPro" id="IPR050455">
    <property type="entry name" value="Tpx_Peroxidase_subfamily"/>
</dbReference>
<evidence type="ECO:0000256" key="5">
    <source>
        <dbReference type="ARBA" id="ARBA00023284"/>
    </source>
</evidence>
<dbReference type="Gene3D" id="3.40.30.10">
    <property type="entry name" value="Glutaredoxin"/>
    <property type="match status" value="1"/>
</dbReference>
<feature type="disulfide bond" description="Redox-active" evidence="6">
    <location>
        <begin position="60"/>
        <end position="94"/>
    </location>
</feature>
<gene>
    <name evidence="6 8" type="primary">tpx</name>
    <name evidence="8" type="ordered locus">CHU_3537</name>
</gene>
<dbReference type="EC" id="1.11.1.24" evidence="6"/>
<feature type="active site" description="Cysteine sulfenic acid (-SOH) intermediate" evidence="6">
    <location>
        <position position="60"/>
    </location>
</feature>
<dbReference type="Pfam" id="PF08534">
    <property type="entry name" value="Redoxin"/>
    <property type="match status" value="1"/>
</dbReference>
<dbReference type="InterPro" id="IPR002065">
    <property type="entry name" value="TPX"/>
</dbReference>
<reference evidence="8 9" key="1">
    <citation type="journal article" date="2007" name="Appl. Environ. Microbiol.">
        <title>Genome sequence of the cellulolytic gliding bacterium Cytophaga hutchinsonii.</title>
        <authorList>
            <person name="Xie G."/>
            <person name="Bruce D.C."/>
            <person name="Challacombe J.F."/>
            <person name="Chertkov O."/>
            <person name="Detter J.C."/>
            <person name="Gilna P."/>
            <person name="Han C.S."/>
            <person name="Lucas S."/>
            <person name="Misra M."/>
            <person name="Myers G.L."/>
            <person name="Richardson P."/>
            <person name="Tapia R."/>
            <person name="Thayer N."/>
            <person name="Thompson L.S."/>
            <person name="Brettin T.S."/>
            <person name="Henrissat B."/>
            <person name="Wilson D.B."/>
            <person name="McBride M.J."/>
        </authorList>
    </citation>
    <scope>NUCLEOTIDE SEQUENCE [LARGE SCALE GENOMIC DNA]</scope>
    <source>
        <strain evidence="9">ATCC 33406 / DSM 1761 / CIP 103989 / NBRC 15051 / NCIMB 9469 / D465</strain>
    </source>
</reference>
<dbReference type="Proteomes" id="UP000001822">
    <property type="component" value="Chromosome"/>
</dbReference>
<evidence type="ECO:0000256" key="4">
    <source>
        <dbReference type="ARBA" id="ARBA00023157"/>
    </source>
</evidence>
<dbReference type="InterPro" id="IPR013740">
    <property type="entry name" value="Redoxin"/>
</dbReference>
<evidence type="ECO:0000256" key="3">
    <source>
        <dbReference type="ARBA" id="ARBA00023002"/>
    </source>
</evidence>
<sequence length="169" mass="18257">MTKVTLKGNATTIKGDLPSIGNTAPDFTFVKTDLSEGTLYGEGKVVKVIIAVPSLDTSVCALETRQFNQKLAASTGVKGLVISKDLPFAMKRFCETEGIANVTSGSDFRGSEFVQKYNTEILEGPLKGLSARAIIVVDQDNVVRYTELVPEIASEPDYEHVLKAIESLK</sequence>
<dbReference type="PANTHER" id="PTHR43110">
    <property type="entry name" value="THIOL PEROXIDASE"/>
    <property type="match status" value="1"/>
</dbReference>
<evidence type="ECO:0000313" key="8">
    <source>
        <dbReference type="EMBL" id="ABG60770.1"/>
    </source>
</evidence>
<proteinExistence type="inferred from homology"/>
<comment type="subunit">
    <text evidence="6">Homodimer.</text>
</comment>
<evidence type="ECO:0000256" key="1">
    <source>
        <dbReference type="ARBA" id="ARBA00022559"/>
    </source>
</evidence>
<keyword evidence="9" id="KW-1185">Reference proteome</keyword>
<keyword evidence="3 6" id="KW-0560">Oxidoreductase</keyword>
<dbReference type="OrthoDB" id="9809746at2"/>
<dbReference type="NCBIfam" id="NF001808">
    <property type="entry name" value="PRK00522.1"/>
    <property type="match status" value="1"/>
</dbReference>
<comment type="function">
    <text evidence="6">Thiol-specific peroxidase that catalyzes the reduction of hydrogen peroxide and organic hydroperoxides to water and alcohols, respectively. Plays a role in cell protection against oxidative stress by detoxifying peroxides.</text>
</comment>
<feature type="domain" description="Thioredoxin" evidence="7">
    <location>
        <begin position="18"/>
        <end position="169"/>
    </location>
</feature>
<dbReference type="GO" id="GO:0008379">
    <property type="term" value="F:thioredoxin peroxidase activity"/>
    <property type="evidence" value="ECO:0007669"/>
    <property type="project" value="UniProtKB-UniRule"/>
</dbReference>
<evidence type="ECO:0000259" key="7">
    <source>
        <dbReference type="PROSITE" id="PS51352"/>
    </source>
</evidence>
<evidence type="ECO:0000313" key="9">
    <source>
        <dbReference type="Proteomes" id="UP000001822"/>
    </source>
</evidence>
<dbReference type="KEGG" id="chu:CHU_3537"/>
<evidence type="ECO:0000256" key="2">
    <source>
        <dbReference type="ARBA" id="ARBA00022862"/>
    </source>
</evidence>
<dbReference type="CDD" id="cd03014">
    <property type="entry name" value="PRX_Atyp2cys"/>
    <property type="match status" value="1"/>
</dbReference>
<keyword evidence="2 6" id="KW-0049">Antioxidant</keyword>
<dbReference type="AlphaFoldDB" id="A0A6N4SW52"/>
<comment type="miscellaneous">
    <text evidence="6">The active site is a conserved redox-active cysteine residue, the peroxidatic cysteine (C(P)), which makes the nucleophilic attack on the peroxide substrate. The peroxide oxidizes the C(P)-SH to cysteine sulfenic acid (C(P)-SOH), which then reacts with another cysteine residue, the resolving cysteine (C(R)), to form a disulfide bridge. The disulfide is subsequently reduced by an appropriate electron donor to complete the catalytic cycle. In this atypical 2-Cys peroxiredoxin, C(R) is present in the same subunit to form an intramolecular disulfide. The disulfide is subsequently reduced by thioredoxin.</text>
</comment>
<dbReference type="SUPFAM" id="SSF52833">
    <property type="entry name" value="Thioredoxin-like"/>
    <property type="match status" value="1"/>
</dbReference>
<keyword evidence="1 6" id="KW-0575">Peroxidase</keyword>
<dbReference type="PROSITE" id="PS01265">
    <property type="entry name" value="TPX"/>
    <property type="match status" value="1"/>
</dbReference>
<keyword evidence="4 6" id="KW-1015">Disulfide bond</keyword>
<dbReference type="HAMAP" id="MF_00269">
    <property type="entry name" value="Tpx"/>
    <property type="match status" value="1"/>
</dbReference>
<name>A0A6N4SW52_CYTH3</name>
<keyword evidence="5 6" id="KW-0676">Redox-active center</keyword>
<protein>
    <recommendedName>
        <fullName evidence="6">Thiol peroxidase</fullName>
        <shortName evidence="6">Tpx</shortName>
        <ecNumber evidence="6">1.11.1.24</ecNumber>
    </recommendedName>
    <alternativeName>
        <fullName evidence="6">Peroxiredoxin tpx</fullName>
        <shortName evidence="6">Prx</shortName>
    </alternativeName>
    <alternativeName>
        <fullName evidence="6">Thioredoxin peroxidase</fullName>
    </alternativeName>
    <alternativeName>
        <fullName evidence="6">Thioredoxin-dependent peroxiredoxin</fullName>
    </alternativeName>
</protein>
<dbReference type="EMBL" id="CP000383">
    <property type="protein sequence ID" value="ABG60770.1"/>
    <property type="molecule type" value="Genomic_DNA"/>
</dbReference>
<dbReference type="InterPro" id="IPR036249">
    <property type="entry name" value="Thioredoxin-like_sf"/>
</dbReference>
<organism evidence="8 9">
    <name type="scientific">Cytophaga hutchinsonii (strain ATCC 33406 / DSM 1761 / CIP 103989 / NBRC 15051 / NCIMB 9469 / D465)</name>
    <dbReference type="NCBI Taxonomy" id="269798"/>
    <lineage>
        <taxon>Bacteria</taxon>
        <taxon>Pseudomonadati</taxon>
        <taxon>Bacteroidota</taxon>
        <taxon>Cytophagia</taxon>
        <taxon>Cytophagales</taxon>
        <taxon>Cytophagaceae</taxon>
        <taxon>Cytophaga</taxon>
    </lineage>
</organism>
<dbReference type="PROSITE" id="PS51352">
    <property type="entry name" value="THIOREDOXIN_2"/>
    <property type="match status" value="1"/>
</dbReference>
<dbReference type="PANTHER" id="PTHR43110:SF1">
    <property type="entry name" value="THIOL PEROXIDASE"/>
    <property type="match status" value="1"/>
</dbReference>
<comment type="similarity">
    <text evidence="6">Belongs to the peroxiredoxin family. Tpx subfamily.</text>
</comment>
<comment type="catalytic activity">
    <reaction evidence="6">
        <text>a hydroperoxide + [thioredoxin]-dithiol = an alcohol + [thioredoxin]-disulfide + H2O</text>
        <dbReference type="Rhea" id="RHEA:62620"/>
        <dbReference type="Rhea" id="RHEA-COMP:10698"/>
        <dbReference type="Rhea" id="RHEA-COMP:10700"/>
        <dbReference type="ChEBI" id="CHEBI:15377"/>
        <dbReference type="ChEBI" id="CHEBI:29950"/>
        <dbReference type="ChEBI" id="CHEBI:30879"/>
        <dbReference type="ChEBI" id="CHEBI:35924"/>
        <dbReference type="ChEBI" id="CHEBI:50058"/>
        <dbReference type="EC" id="1.11.1.24"/>
    </reaction>
</comment>
<evidence type="ECO:0000256" key="6">
    <source>
        <dbReference type="HAMAP-Rule" id="MF_00269"/>
    </source>
</evidence>
<dbReference type="RefSeq" id="WP_011586877.1">
    <property type="nucleotide sequence ID" value="NC_008255.1"/>
</dbReference>
<dbReference type="InterPro" id="IPR013766">
    <property type="entry name" value="Thioredoxin_domain"/>
</dbReference>
<accession>A0A6N4SW52</accession>